<reference evidence="1 2" key="1">
    <citation type="submission" date="2018-06" db="EMBL/GenBank/DDBJ databases">
        <title>Comparative genomics of Brasilonema spp. strains.</title>
        <authorList>
            <person name="Alvarenga D.O."/>
            <person name="Fiore M.F."/>
            <person name="Varani A.M."/>
        </authorList>
    </citation>
    <scope>NUCLEOTIDE SEQUENCE [LARGE SCALE GENOMIC DNA]</scope>
    <source>
        <strain evidence="1 2">SPC951</strain>
    </source>
</reference>
<dbReference type="Proteomes" id="UP000718564">
    <property type="component" value="Unassembled WGS sequence"/>
</dbReference>
<evidence type="ECO:0000313" key="2">
    <source>
        <dbReference type="Proteomes" id="UP000718564"/>
    </source>
</evidence>
<dbReference type="EMBL" id="QMEB01000052">
    <property type="protein sequence ID" value="NMG19639.1"/>
    <property type="molecule type" value="Genomic_DNA"/>
</dbReference>
<gene>
    <name evidence="1" type="ORF">DP116_09250</name>
</gene>
<evidence type="ECO:0008006" key="3">
    <source>
        <dbReference type="Google" id="ProtNLM"/>
    </source>
</evidence>
<accession>A0ABX1P5T5</accession>
<evidence type="ECO:0000313" key="1">
    <source>
        <dbReference type="EMBL" id="NMG19639.1"/>
    </source>
</evidence>
<comment type="caution">
    <text evidence="1">The sequence shown here is derived from an EMBL/GenBank/DDBJ whole genome shotgun (WGS) entry which is preliminary data.</text>
</comment>
<name>A0ABX1P5T5_9CYAN</name>
<proteinExistence type="predicted"/>
<protein>
    <recommendedName>
        <fullName evidence="3">Transposase</fullName>
    </recommendedName>
</protein>
<keyword evidence="2" id="KW-1185">Reference proteome</keyword>
<organism evidence="1 2">
    <name type="scientific">Brasilonema bromeliae SPC951</name>
    <dbReference type="NCBI Taxonomy" id="385972"/>
    <lineage>
        <taxon>Bacteria</taxon>
        <taxon>Bacillati</taxon>
        <taxon>Cyanobacteriota</taxon>
        <taxon>Cyanophyceae</taxon>
        <taxon>Nostocales</taxon>
        <taxon>Scytonemataceae</taxon>
        <taxon>Brasilonema</taxon>
        <taxon>Bromeliae group (in: Brasilonema)</taxon>
    </lineage>
</organism>
<sequence length="77" mass="9062">MRASEGIEASYKVVHEVVRYKLKAKLKAPRPRSVKQNKGVEEDFKKNFTSGLELIKKYLISPLEQHRRVRYWCGEGR</sequence>